<dbReference type="Proteomes" id="UP000462363">
    <property type="component" value="Unassembled WGS sequence"/>
</dbReference>
<dbReference type="InterPro" id="IPR050624">
    <property type="entry name" value="HTH-type_Tx_Regulator"/>
</dbReference>
<sequence>MNQITQELSKQQLKSKETKAKIFRAAKHILQKQGYEQLSIKNICEEAGVSNGSFYHHFKTKDDLLSYYIEEQPSINPDLLDMPRNAAEAKAAIIQVYLNYVHYCQDLGVEFMSNYYTPKNQSLNPLIRTERPYPIVTVHNYLKKAIDADIIKPDLDLEDITTDIRMIVIGNVFEWCLKSGEADFEGNMRRTLRIYLDGLF</sequence>
<dbReference type="EMBL" id="VUMB01000011">
    <property type="protein sequence ID" value="MSS40095.1"/>
    <property type="molecule type" value="Genomic_DNA"/>
</dbReference>
<name>A0A844FB79_CLOSV</name>
<dbReference type="PANTHER" id="PTHR43479">
    <property type="entry name" value="ACREF/ENVCD OPERON REPRESSOR-RELATED"/>
    <property type="match status" value="1"/>
</dbReference>
<dbReference type="PRINTS" id="PR00455">
    <property type="entry name" value="HTHTETR"/>
</dbReference>
<reference evidence="4 5" key="1">
    <citation type="submission" date="2019-08" db="EMBL/GenBank/DDBJ databases">
        <title>In-depth cultivation of the pig gut microbiome towards novel bacterial diversity and tailored functional studies.</title>
        <authorList>
            <person name="Wylensek D."/>
            <person name="Hitch T.C.A."/>
            <person name="Clavel T."/>
        </authorList>
    </citation>
    <scope>NUCLEOTIDE SEQUENCE [LARGE SCALE GENOMIC DNA]</scope>
    <source>
        <strain evidence="4 5">BL-389-WT-3D</strain>
    </source>
</reference>
<dbReference type="InterPro" id="IPR036271">
    <property type="entry name" value="Tet_transcr_reg_TetR-rel_C_sf"/>
</dbReference>
<dbReference type="GO" id="GO:0003677">
    <property type="term" value="F:DNA binding"/>
    <property type="evidence" value="ECO:0007669"/>
    <property type="project" value="UniProtKB-UniRule"/>
</dbReference>
<gene>
    <name evidence="4" type="ORF">FYJ37_06960</name>
</gene>
<evidence type="ECO:0000259" key="3">
    <source>
        <dbReference type="PROSITE" id="PS50977"/>
    </source>
</evidence>
<comment type="caution">
    <text evidence="4">The sequence shown here is derived from an EMBL/GenBank/DDBJ whole genome shotgun (WGS) entry which is preliminary data.</text>
</comment>
<evidence type="ECO:0000256" key="1">
    <source>
        <dbReference type="ARBA" id="ARBA00023125"/>
    </source>
</evidence>
<proteinExistence type="predicted"/>
<dbReference type="SUPFAM" id="SSF48498">
    <property type="entry name" value="Tetracyclin repressor-like, C-terminal domain"/>
    <property type="match status" value="1"/>
</dbReference>
<feature type="DNA-binding region" description="H-T-H motif" evidence="2">
    <location>
        <begin position="39"/>
        <end position="58"/>
    </location>
</feature>
<dbReference type="InterPro" id="IPR001647">
    <property type="entry name" value="HTH_TetR"/>
</dbReference>
<dbReference type="GeneID" id="62694697"/>
<evidence type="ECO:0000313" key="5">
    <source>
        <dbReference type="Proteomes" id="UP000462363"/>
    </source>
</evidence>
<dbReference type="Gene3D" id="1.10.357.10">
    <property type="entry name" value="Tetracycline Repressor, domain 2"/>
    <property type="match status" value="1"/>
</dbReference>
<protein>
    <submittedName>
        <fullName evidence="4">TetR/AcrR family transcriptional regulator</fullName>
    </submittedName>
</protein>
<evidence type="ECO:0000256" key="2">
    <source>
        <dbReference type="PROSITE-ProRule" id="PRU00335"/>
    </source>
</evidence>
<accession>A0A844FB79</accession>
<dbReference type="Pfam" id="PF00440">
    <property type="entry name" value="TetR_N"/>
    <property type="match status" value="1"/>
</dbReference>
<dbReference type="PROSITE" id="PS01081">
    <property type="entry name" value="HTH_TETR_1"/>
    <property type="match status" value="1"/>
</dbReference>
<feature type="domain" description="HTH tetR-type" evidence="3">
    <location>
        <begin position="16"/>
        <end position="76"/>
    </location>
</feature>
<dbReference type="InterPro" id="IPR023772">
    <property type="entry name" value="DNA-bd_HTH_TetR-type_CS"/>
</dbReference>
<dbReference type="PANTHER" id="PTHR43479:SF11">
    <property type="entry name" value="ACREF_ENVCD OPERON REPRESSOR-RELATED"/>
    <property type="match status" value="1"/>
</dbReference>
<dbReference type="InterPro" id="IPR009057">
    <property type="entry name" value="Homeodomain-like_sf"/>
</dbReference>
<evidence type="ECO:0000313" key="4">
    <source>
        <dbReference type="EMBL" id="MSS40095.1"/>
    </source>
</evidence>
<dbReference type="AlphaFoldDB" id="A0A844FB79"/>
<dbReference type="SUPFAM" id="SSF46689">
    <property type="entry name" value="Homeodomain-like"/>
    <property type="match status" value="1"/>
</dbReference>
<dbReference type="RefSeq" id="WP_004607226.1">
    <property type="nucleotide sequence ID" value="NZ_AP024846.1"/>
</dbReference>
<organism evidence="4 5">
    <name type="scientific">Clostridium scindens (strain JCM 10418 / VPI 12708)</name>
    <dbReference type="NCBI Taxonomy" id="29347"/>
    <lineage>
        <taxon>Bacteria</taxon>
        <taxon>Bacillati</taxon>
        <taxon>Bacillota</taxon>
        <taxon>Clostridia</taxon>
        <taxon>Lachnospirales</taxon>
        <taxon>Lachnospiraceae</taxon>
    </lineage>
</organism>
<keyword evidence="1 2" id="KW-0238">DNA-binding</keyword>
<dbReference type="PROSITE" id="PS50977">
    <property type="entry name" value="HTH_TETR_2"/>
    <property type="match status" value="1"/>
</dbReference>